<dbReference type="PANTHER" id="PTHR40067:SF1">
    <property type="entry name" value="UPF0297 PROTEIN YRZL"/>
    <property type="match status" value="1"/>
</dbReference>
<comment type="similarity">
    <text evidence="1">Belongs to the UPF0297 family.</text>
</comment>
<gene>
    <name evidence="2" type="ORF">FYJ66_05375</name>
</gene>
<evidence type="ECO:0000256" key="1">
    <source>
        <dbReference type="ARBA" id="ARBA00010888"/>
    </source>
</evidence>
<dbReference type="AlphaFoldDB" id="A0A6A8M7U2"/>
<dbReference type="NCBIfam" id="NF003997">
    <property type="entry name" value="PRK05473.1"/>
    <property type="match status" value="1"/>
</dbReference>
<reference evidence="2" key="1">
    <citation type="submission" date="2019-09" db="EMBL/GenBank/DDBJ databases">
        <title>In-depth cultivation of the pig gut microbiome towards novel bacterial diversity and tailored functional studies.</title>
        <authorList>
            <person name="Wylensek D."/>
            <person name="Hitch T.C.A."/>
            <person name="Clavel T."/>
        </authorList>
    </citation>
    <scope>NUCLEOTIDE SEQUENCE</scope>
    <source>
        <strain evidence="2">RF-744-FAT-WT-3</strain>
    </source>
</reference>
<dbReference type="RefSeq" id="WP_154572495.1">
    <property type="nucleotide sequence ID" value="NZ_DBEZJY010000045.1"/>
</dbReference>
<dbReference type="Pfam" id="PF06135">
    <property type="entry name" value="IreB"/>
    <property type="match status" value="1"/>
</dbReference>
<comment type="caution">
    <text evidence="2">The sequence shown here is derived from an EMBL/GenBank/DDBJ whole genome shotgun (WGS) entry which is preliminary data.</text>
</comment>
<dbReference type="PANTHER" id="PTHR40067">
    <property type="entry name" value="UPF0297 PROTEIN YRZL"/>
    <property type="match status" value="1"/>
</dbReference>
<proteinExistence type="inferred from homology"/>
<evidence type="ECO:0000313" key="2">
    <source>
        <dbReference type="EMBL" id="MST69021.1"/>
    </source>
</evidence>
<dbReference type="InterPro" id="IPR009309">
    <property type="entry name" value="IreB"/>
</dbReference>
<accession>A0A6A8M7U2</accession>
<organism evidence="2">
    <name type="scientific">Baileyella intestinalis</name>
    <dbReference type="NCBI Taxonomy" id="2606709"/>
    <lineage>
        <taxon>Bacteria</taxon>
        <taxon>Bacillati</taxon>
        <taxon>Bacillota</taxon>
        <taxon>Clostridia</taxon>
        <taxon>Peptostreptococcales</taxon>
        <taxon>Anaerovoracaceae</taxon>
        <taxon>Baileyella</taxon>
    </lineage>
</organism>
<dbReference type="EMBL" id="VUNB01000004">
    <property type="protein sequence ID" value="MST69021.1"/>
    <property type="molecule type" value="Genomic_DNA"/>
</dbReference>
<sequence length="88" mass="10096">MSKDTILFEGVKATQLTRREILEQVYNALEERGYNAVDQMVGYLTSGDPSYITSHNGARNLIMKVDRDDLLEEILRAYLGKEKNEEDL</sequence>
<name>A0A6A8M7U2_9FIRM</name>
<protein>
    <submittedName>
        <fullName evidence="2">IreB family regulatory phosphoprotein</fullName>
    </submittedName>
</protein>